<keyword evidence="3 5" id="KW-0732">Signal</keyword>
<feature type="signal peptide" evidence="5">
    <location>
        <begin position="1"/>
        <end position="21"/>
    </location>
</feature>
<organism evidence="7 8">
    <name type="scientific">Serratia marcescens</name>
    <dbReference type="NCBI Taxonomy" id="615"/>
    <lineage>
        <taxon>Bacteria</taxon>
        <taxon>Pseudomonadati</taxon>
        <taxon>Pseudomonadota</taxon>
        <taxon>Gammaproteobacteria</taxon>
        <taxon>Enterobacterales</taxon>
        <taxon>Yersiniaceae</taxon>
        <taxon>Serratia</taxon>
    </lineage>
</organism>
<evidence type="ECO:0000256" key="2">
    <source>
        <dbReference type="ARBA" id="ARBA00006671"/>
    </source>
</evidence>
<dbReference type="InterPro" id="IPR008966">
    <property type="entry name" value="Adhesion_dom_sf"/>
</dbReference>
<dbReference type="SUPFAM" id="SSF49401">
    <property type="entry name" value="Bacterial adhesins"/>
    <property type="match status" value="1"/>
</dbReference>
<feature type="domain" description="Fimbrial-type adhesion" evidence="6">
    <location>
        <begin position="26"/>
        <end position="169"/>
    </location>
</feature>
<evidence type="ECO:0000256" key="5">
    <source>
        <dbReference type="SAM" id="SignalP"/>
    </source>
</evidence>
<dbReference type="RefSeq" id="WP_049296222.1">
    <property type="nucleotide sequence ID" value="NZ_CP109824.1"/>
</dbReference>
<dbReference type="PANTHER" id="PTHR33420">
    <property type="entry name" value="FIMBRIAL SUBUNIT ELFA-RELATED"/>
    <property type="match status" value="1"/>
</dbReference>
<accession>A0A656VF63</accession>
<evidence type="ECO:0000313" key="7">
    <source>
        <dbReference type="EMBL" id="KMU50427.1"/>
    </source>
</evidence>
<comment type="similarity">
    <text evidence="2">Belongs to the fimbrial protein family.</text>
</comment>
<feature type="chain" id="PRO_5025014462" description="Fimbrial-type adhesion domain-containing protein" evidence="5">
    <location>
        <begin position="22"/>
        <end position="170"/>
    </location>
</feature>
<comment type="subcellular location">
    <subcellularLocation>
        <location evidence="1">Fimbrium</location>
    </subcellularLocation>
</comment>
<dbReference type="InterPro" id="IPR050263">
    <property type="entry name" value="Bact_Fimbrial_Adh_Pro"/>
</dbReference>
<dbReference type="GO" id="GO:0043709">
    <property type="term" value="P:cell adhesion involved in single-species biofilm formation"/>
    <property type="evidence" value="ECO:0007669"/>
    <property type="project" value="TreeGrafter"/>
</dbReference>
<dbReference type="AlphaFoldDB" id="A0A656VF63"/>
<proteinExistence type="inferred from homology"/>
<dbReference type="Gene3D" id="2.60.40.1090">
    <property type="entry name" value="Fimbrial-type adhesion domain"/>
    <property type="match status" value="1"/>
</dbReference>
<keyword evidence="4" id="KW-0281">Fimbrium</keyword>
<dbReference type="InterPro" id="IPR000259">
    <property type="entry name" value="Adhesion_dom_fimbrial"/>
</dbReference>
<gene>
    <name evidence="7" type="ORF">AB868_04372</name>
</gene>
<sequence>MKKYLVASMLACTALCSSAFAADGVINVTGKIVDNACVVSPTLDVRLGDAAAADFEHVGDWGYATAFFLELKDCPANTKVATVQLDGEADSNNKNLFQLISGGATGIALELIAISESGWGKQSIVPGGTSEKFSLNDGENRLSFAARYRSTDKVTAGAANATIQFSVLYN</sequence>
<evidence type="ECO:0000313" key="8">
    <source>
        <dbReference type="Proteomes" id="UP000037482"/>
    </source>
</evidence>
<dbReference type="InterPro" id="IPR036937">
    <property type="entry name" value="Adhesion_dom_fimbrial_sf"/>
</dbReference>
<evidence type="ECO:0000259" key="6">
    <source>
        <dbReference type="Pfam" id="PF00419"/>
    </source>
</evidence>
<dbReference type="EMBL" id="LFJS01000014">
    <property type="protein sequence ID" value="KMU50427.1"/>
    <property type="molecule type" value="Genomic_DNA"/>
</dbReference>
<evidence type="ECO:0000256" key="1">
    <source>
        <dbReference type="ARBA" id="ARBA00004561"/>
    </source>
</evidence>
<comment type="caution">
    <text evidence="7">The sequence shown here is derived from an EMBL/GenBank/DDBJ whole genome shotgun (WGS) entry which is preliminary data.</text>
</comment>
<dbReference type="Pfam" id="PF00419">
    <property type="entry name" value="Fimbrial"/>
    <property type="match status" value="1"/>
</dbReference>
<protein>
    <recommendedName>
        <fullName evidence="6">Fimbrial-type adhesion domain-containing protein</fullName>
    </recommendedName>
</protein>
<evidence type="ECO:0000256" key="3">
    <source>
        <dbReference type="ARBA" id="ARBA00022729"/>
    </source>
</evidence>
<reference evidence="7 8" key="1">
    <citation type="submission" date="2015-06" db="EMBL/GenBank/DDBJ databases">
        <title>Draft Genome of Serratia marcescens Strain AH0650_Sm1.</title>
        <authorList>
            <person name="Wan Y."/>
            <person name="Gorrie C."/>
            <person name="Holt K."/>
        </authorList>
    </citation>
    <scope>NUCLEOTIDE SEQUENCE [LARGE SCALE GENOMIC DNA]</scope>
    <source>
        <strain evidence="7 8">AH0650_Sm1</strain>
    </source>
</reference>
<evidence type="ECO:0000256" key="4">
    <source>
        <dbReference type="ARBA" id="ARBA00023263"/>
    </source>
</evidence>
<dbReference type="Proteomes" id="UP000037482">
    <property type="component" value="Unassembled WGS sequence"/>
</dbReference>
<dbReference type="PANTHER" id="PTHR33420:SF12">
    <property type="entry name" value="FIMBRIN-LIKE PROTEIN FIMI-RELATED"/>
    <property type="match status" value="1"/>
</dbReference>
<dbReference type="GO" id="GO:0009289">
    <property type="term" value="C:pilus"/>
    <property type="evidence" value="ECO:0007669"/>
    <property type="project" value="UniProtKB-SubCell"/>
</dbReference>
<name>A0A656VF63_SERMA</name>